<dbReference type="PANTHER" id="PTHR12215:SF10">
    <property type="entry name" value="L-AMINOADIPATE-SEMIALDEHYDE DEHYDROGENASE-PHOSPHOPANTETHEINYL TRANSFERASE"/>
    <property type="match status" value="1"/>
</dbReference>
<name>A0A5E6MB87_9BACT</name>
<dbReference type="EC" id="2.7.8.-" evidence="4"/>
<dbReference type="RefSeq" id="WP_142524778.1">
    <property type="nucleotide sequence ID" value="NZ_CABFUZ020000093.1"/>
</dbReference>
<dbReference type="GO" id="GO:0019878">
    <property type="term" value="P:lysine biosynthetic process via aminoadipic acid"/>
    <property type="evidence" value="ECO:0007669"/>
    <property type="project" value="TreeGrafter"/>
</dbReference>
<dbReference type="InterPro" id="IPR050559">
    <property type="entry name" value="P-Pant_transferase_sf"/>
</dbReference>
<dbReference type="InterPro" id="IPR037143">
    <property type="entry name" value="4-PPantetheinyl_Trfase_dom_sf"/>
</dbReference>
<evidence type="ECO:0000256" key="1">
    <source>
        <dbReference type="ARBA" id="ARBA00010990"/>
    </source>
</evidence>
<dbReference type="GO" id="GO:0000287">
    <property type="term" value="F:magnesium ion binding"/>
    <property type="evidence" value="ECO:0007669"/>
    <property type="project" value="InterPro"/>
</dbReference>
<dbReference type="GO" id="GO:0005829">
    <property type="term" value="C:cytosol"/>
    <property type="evidence" value="ECO:0007669"/>
    <property type="project" value="TreeGrafter"/>
</dbReference>
<comment type="caution">
    <text evidence="4">The sequence shown here is derived from an EMBL/GenBank/DDBJ whole genome shotgun (WGS) entry which is preliminary data.</text>
</comment>
<proteinExistence type="inferred from homology"/>
<organism evidence="4 5">
    <name type="scientific">Methylacidimicrobium cyclopophantes</name>
    <dbReference type="NCBI Taxonomy" id="1041766"/>
    <lineage>
        <taxon>Bacteria</taxon>
        <taxon>Pseudomonadati</taxon>
        <taxon>Verrucomicrobiota</taxon>
        <taxon>Methylacidimicrobium</taxon>
    </lineage>
</organism>
<dbReference type="PANTHER" id="PTHR12215">
    <property type="entry name" value="PHOSPHOPANTETHEINE TRANSFERASE"/>
    <property type="match status" value="1"/>
</dbReference>
<reference evidence="4" key="1">
    <citation type="submission" date="2019-09" db="EMBL/GenBank/DDBJ databases">
        <authorList>
            <person name="Cremers G."/>
        </authorList>
    </citation>
    <scope>NUCLEOTIDE SEQUENCE [LARGE SCALE GENOMIC DNA]</scope>
    <source>
        <strain evidence="4">3B</strain>
    </source>
</reference>
<keyword evidence="2 4" id="KW-0808">Transferase</keyword>
<evidence type="ECO:0000256" key="2">
    <source>
        <dbReference type="ARBA" id="ARBA00022679"/>
    </source>
</evidence>
<dbReference type="SUPFAM" id="SSF56214">
    <property type="entry name" value="4'-phosphopantetheinyl transferase"/>
    <property type="match status" value="2"/>
</dbReference>
<dbReference type="GO" id="GO:0008897">
    <property type="term" value="F:holo-[acyl-carrier-protein] synthase activity"/>
    <property type="evidence" value="ECO:0007669"/>
    <property type="project" value="InterPro"/>
</dbReference>
<sequence length="240" mass="26994">MAPPFPDPSAVHLFSGALSLFDAQGEAEPNLPGRLRALRSERALRSLLSRYTGLAPEKVPLEKNRWGKPLLPDSFSLWFNLSHSENRWIAAVAAFPVGIDLEAHLPRKDPLRFARRFFSPEEAAIVGAAPPEERTAALLRIWTKKEAFLKGCGMGLHRPLRSFWFVRPGRRSPWELVAPPEPSAPPWYVRGWREEDRFFCALAVAHRQPDRLLLAREELFPQAKSQPAGNNPPLSIDGLS</sequence>
<dbReference type="Gene3D" id="3.90.470.20">
    <property type="entry name" value="4'-phosphopantetheinyl transferase domain"/>
    <property type="match status" value="2"/>
</dbReference>
<protein>
    <submittedName>
        <fullName evidence="4">4'-phosphopantetheinyl transferase sfp</fullName>
        <ecNumber evidence="4">2.7.8.-</ecNumber>
    </submittedName>
</protein>
<dbReference type="Proteomes" id="UP000381693">
    <property type="component" value="Unassembled WGS sequence"/>
</dbReference>
<dbReference type="InterPro" id="IPR008278">
    <property type="entry name" value="4-PPantetheinyl_Trfase_dom"/>
</dbReference>
<evidence type="ECO:0000313" key="4">
    <source>
        <dbReference type="EMBL" id="VVM05589.1"/>
    </source>
</evidence>
<dbReference type="EMBL" id="CABFUZ020000093">
    <property type="protein sequence ID" value="VVM05589.1"/>
    <property type="molecule type" value="Genomic_DNA"/>
</dbReference>
<comment type="similarity">
    <text evidence="1">Belongs to the P-Pant transferase superfamily. Gsp/Sfp/HetI/AcpT family.</text>
</comment>
<gene>
    <name evidence="4" type="primary">sfp</name>
    <name evidence="4" type="ORF">MAMC_00700</name>
</gene>
<keyword evidence="5" id="KW-1185">Reference proteome</keyword>
<dbReference type="OrthoDB" id="190168at2"/>
<evidence type="ECO:0000259" key="3">
    <source>
        <dbReference type="Pfam" id="PF01648"/>
    </source>
</evidence>
<dbReference type="Pfam" id="PF01648">
    <property type="entry name" value="ACPS"/>
    <property type="match status" value="1"/>
</dbReference>
<accession>A0A5E6MB87</accession>
<evidence type="ECO:0000313" key="5">
    <source>
        <dbReference type="Proteomes" id="UP000381693"/>
    </source>
</evidence>
<dbReference type="AlphaFoldDB" id="A0A5E6MB87"/>
<feature type="domain" description="4'-phosphopantetheinyl transferase" evidence="3">
    <location>
        <begin position="96"/>
        <end position="175"/>
    </location>
</feature>